<evidence type="ECO:0000313" key="1">
    <source>
        <dbReference type="EMBL" id="PJG82151.1"/>
    </source>
</evidence>
<keyword evidence="2" id="KW-1185">Reference proteome</keyword>
<comment type="caution">
    <text evidence="1">The sequence shown here is derived from an EMBL/GenBank/DDBJ whole genome shotgun (WGS) entry which is preliminary data.</text>
</comment>
<name>A0A2M8RTD3_9PAST</name>
<protein>
    <submittedName>
        <fullName evidence="1">Uncharacterized protein</fullName>
    </submittedName>
</protein>
<gene>
    <name evidence="1" type="ORF">CVP04_10875</name>
</gene>
<dbReference type="AlphaFoldDB" id="A0A2M8RTD3"/>
<organism evidence="1 2">
    <name type="scientific">Caviibacterium pharyngocola</name>
    <dbReference type="NCBI Taxonomy" id="28159"/>
    <lineage>
        <taxon>Bacteria</taxon>
        <taxon>Pseudomonadati</taxon>
        <taxon>Pseudomonadota</taxon>
        <taxon>Gammaproteobacteria</taxon>
        <taxon>Pasteurellales</taxon>
        <taxon>Pasteurellaceae</taxon>
        <taxon>Caviibacterium</taxon>
    </lineage>
</organism>
<dbReference type="EMBL" id="PHGZ01000028">
    <property type="protein sequence ID" value="PJG82151.1"/>
    <property type="molecule type" value="Genomic_DNA"/>
</dbReference>
<dbReference type="RefSeq" id="WP_100297538.1">
    <property type="nucleotide sequence ID" value="NZ_PHGZ01000028.1"/>
</dbReference>
<proteinExistence type="predicted"/>
<evidence type="ECO:0000313" key="2">
    <source>
        <dbReference type="Proteomes" id="UP000230282"/>
    </source>
</evidence>
<sequence>MFKCNNNLRESGVMCDDYCQHLILDKVTQINADELANGEVITVFCEDCIDRQWCVYVFKKGSTDRVFLSVYPVVDGKVVNFFVGSAEVPLIMLKGENNDRYC</sequence>
<accession>A0A2M8RTD3</accession>
<dbReference type="Proteomes" id="UP000230282">
    <property type="component" value="Unassembled WGS sequence"/>
</dbReference>
<reference evidence="1 2" key="1">
    <citation type="submission" date="2017-11" db="EMBL/GenBank/DDBJ databases">
        <title>Reclassification of Bisgaard taxon 5 as Caviibacterium pharyngocola gen. nov., sp. nov.</title>
        <authorList>
            <person name="Christensen H."/>
        </authorList>
    </citation>
    <scope>NUCLEOTIDE SEQUENCE [LARGE SCALE GENOMIC DNA]</scope>
    <source>
        <strain evidence="1 2">7_3</strain>
    </source>
</reference>